<protein>
    <submittedName>
        <fullName evidence="1">Uncharacterized protein</fullName>
    </submittedName>
</protein>
<dbReference type="AlphaFoldDB" id="A0A0D2DFX1"/>
<dbReference type="VEuPathDB" id="FungiDB:Z517_09030"/>
<dbReference type="GeneID" id="25308520"/>
<dbReference type="EMBL" id="KN846974">
    <property type="protein sequence ID" value="KIW76586.1"/>
    <property type="molecule type" value="Genomic_DNA"/>
</dbReference>
<evidence type="ECO:0000313" key="1">
    <source>
        <dbReference type="EMBL" id="KIW76586.1"/>
    </source>
</evidence>
<dbReference type="RefSeq" id="XP_013280394.1">
    <property type="nucleotide sequence ID" value="XM_013424940.1"/>
</dbReference>
<evidence type="ECO:0000313" key="2">
    <source>
        <dbReference type="Proteomes" id="UP000053029"/>
    </source>
</evidence>
<dbReference type="HOGENOM" id="CLU_1229974_0_0_1"/>
<organism evidence="1 2">
    <name type="scientific">Fonsecaea pedrosoi CBS 271.37</name>
    <dbReference type="NCBI Taxonomy" id="1442368"/>
    <lineage>
        <taxon>Eukaryota</taxon>
        <taxon>Fungi</taxon>
        <taxon>Dikarya</taxon>
        <taxon>Ascomycota</taxon>
        <taxon>Pezizomycotina</taxon>
        <taxon>Eurotiomycetes</taxon>
        <taxon>Chaetothyriomycetidae</taxon>
        <taxon>Chaetothyriales</taxon>
        <taxon>Herpotrichiellaceae</taxon>
        <taxon>Fonsecaea</taxon>
    </lineage>
</organism>
<dbReference type="OrthoDB" id="3485856at2759"/>
<dbReference type="STRING" id="1442368.A0A0D2DFX1"/>
<proteinExistence type="predicted"/>
<reference evidence="1 2" key="1">
    <citation type="submission" date="2015-01" db="EMBL/GenBank/DDBJ databases">
        <title>The Genome Sequence of Fonsecaea pedrosoi CBS 271.37.</title>
        <authorList>
            <consortium name="The Broad Institute Genomics Platform"/>
            <person name="Cuomo C."/>
            <person name="de Hoog S."/>
            <person name="Gorbushina A."/>
            <person name="Stielow B."/>
            <person name="Teixiera M."/>
            <person name="Abouelleil A."/>
            <person name="Chapman S.B."/>
            <person name="Priest M."/>
            <person name="Young S.K."/>
            <person name="Wortman J."/>
            <person name="Nusbaum C."/>
            <person name="Birren B."/>
        </authorList>
    </citation>
    <scope>NUCLEOTIDE SEQUENCE [LARGE SCALE GENOMIC DNA]</scope>
    <source>
        <strain evidence="1 2">CBS 271.37</strain>
    </source>
</reference>
<gene>
    <name evidence="1" type="ORF">Z517_09030</name>
</gene>
<keyword evidence="2" id="KW-1185">Reference proteome</keyword>
<name>A0A0D2DFX1_9EURO</name>
<dbReference type="Proteomes" id="UP000053029">
    <property type="component" value="Unassembled WGS sequence"/>
</dbReference>
<sequence length="225" mass="25517">MPSSAHEAFLYEFYYQLRSKLSRLCAGDQELEQFVARIIAHGSADVVGRTTCDKHQPDNYITYRAAPTYGLFLEFAWSQNRNKQPELAEFYLLEAKRLTQMVIGIDCDSARTKRVTLRTWRRGNEDHSDTNSGLIEYSQVSTSNPVSDDCLFRRPPQELRSKNGVRVSGRPLRISVLDIVPLEHVPLSLHNATIDFSVDELCGILEMAEEQQTLVKAAEGEGVHQ</sequence>
<accession>A0A0D2DFX1</accession>